<evidence type="ECO:0000313" key="5">
    <source>
        <dbReference type="Proteomes" id="UP000275368"/>
    </source>
</evidence>
<keyword evidence="5" id="KW-1185">Reference proteome</keyword>
<dbReference type="RefSeq" id="WP_125660539.1">
    <property type="nucleotide sequence ID" value="NZ_AP019308.1"/>
</dbReference>
<evidence type="ECO:0000313" key="4">
    <source>
        <dbReference type="EMBL" id="BBH22433.1"/>
    </source>
</evidence>
<keyword evidence="1" id="KW-0812">Transmembrane</keyword>
<dbReference type="Proteomes" id="UP000275368">
    <property type="component" value="Chromosome"/>
</dbReference>
<dbReference type="SUPFAM" id="SSF49265">
    <property type="entry name" value="Fibronectin type III"/>
    <property type="match status" value="1"/>
</dbReference>
<dbReference type="InterPro" id="IPR036116">
    <property type="entry name" value="FN3_sf"/>
</dbReference>
<accession>A0A3G9JBX3</accession>
<feature type="domain" description="SLH" evidence="3">
    <location>
        <begin position="2130"/>
        <end position="2189"/>
    </location>
</feature>
<dbReference type="InterPro" id="IPR001119">
    <property type="entry name" value="SLH_dom"/>
</dbReference>
<keyword evidence="1" id="KW-1133">Transmembrane helix</keyword>
<feature type="transmembrane region" description="Helical" evidence="1">
    <location>
        <begin position="21"/>
        <end position="42"/>
    </location>
</feature>
<dbReference type="PANTHER" id="PTHR43308:SF5">
    <property type="entry name" value="S-LAYER PROTEIN _ PEPTIDOGLYCAN ENDO-BETA-N-ACETYLGLUCOSAMINIDASE"/>
    <property type="match status" value="1"/>
</dbReference>
<dbReference type="InterPro" id="IPR003961">
    <property type="entry name" value="FN3_dom"/>
</dbReference>
<evidence type="ECO:0008006" key="6">
    <source>
        <dbReference type="Google" id="ProtNLM"/>
    </source>
</evidence>
<dbReference type="EMBL" id="AP019308">
    <property type="protein sequence ID" value="BBH22433.1"/>
    <property type="molecule type" value="Genomic_DNA"/>
</dbReference>
<keyword evidence="1" id="KW-0472">Membrane</keyword>
<feature type="domain" description="SLH" evidence="3">
    <location>
        <begin position="2261"/>
        <end position="2320"/>
    </location>
</feature>
<sequence>MKLVRLNEKKRRNERVLSIKSVKITLGVTLICFLAVFCFLNLPVDAAVGSRTITFKNSTGISGSTVTDGQGGSADIANIVIQISPVDVSGHIPSGSSMEYHDMTDAWGVPPMVAPPNGSYGISIKSSSSSINFSMSSLDFNDWGDWDGGTFNIQAYSNGSPVGAPVSFIGNTNEDYVHADLSSNANFKNIDEARIYRPIPVSTFSWIGINNIAIVVAPTAATSAASGISPTGATLNGTVDDNGTDTTVSFEYGTTASYGTTTAATTGGTIAAGSGSTPASLSLSSLLSNTTYHYRVKAVNNVGTTTGSDQTFTTLPAPAHTAAASAATSTPVVGVNDAITLTVKNSLGNTDTTFNGPKNVAISGYTVAPDGSYGSFNGAALTASPNTISVTFTNGVATANLKLNKASIQMIGFNITGVTTPATNTLSITPAAGSASSMALTTALTAPASNGSVFAQQPVITLRDTYGNTSSGDNSTVITASKKDAGSWTLAGTMTATASSGVVTFTSLKAANTASVSGAQLAFDAAGLAQVTSSTVTLPAPAPAQTAGASAAALTPITGVNDAITLTVKNSLGNTDTTFSGVYDVTISGYTQAPDGSYGSFNGTTLTVSPNTISVTFTNGVATANLKLNKASLQTIGFSIAGVATSAANTLSITPVAGSASSMELTTDLTAPTSNGGMFAQQPVITLLDAYENTSVGDSTTEITVSKKDAGSWTLAGTMTATASSGVVTFTSLKAANTASVSGAQLAFDAAGLAQVTSSTVTLPAPAPAQTAGASAAALTPITGVNDAITLTVKNSLGNTDTTFSGIYDVTISGYTQAPDGSYGSFNGTTLTVSPNTISVTFTNGVATANLKLNKASLQTIGISIDGVATPATNTISITPVAGIASSMKLTTDLTAPASNGGVFAQQPVITLRDTYGNTSVGDITTVITVSKKDAGSWTLTGTMTATASSGIATFTDLGTANTASVSGAQLAFDTAGLTPLTSSTVTLPAPAPAQTAGASAAALTPITGVNDAITLTVKNSLGNTDTTFSGVYDVTISGYTQAPDGSYGSFNGTTFTVSPNTISVTFTNGVATANLKLNKASLQTIGISIDGVATPATNTISITPVAGIASSMKLTTDLTAPASNGGMFAQQPVITLLDAYENTSVGDSTTEITVSKKDAGSWTLAGTTTVKAISGVATFTNLETANTASVSGAQLAFDTAGLTPLTSSTVTLPAPAPAQTAAAAAAALTPITGEDNAITLTVKNALGNTDTTFSGAKDVTVSGYTEAPDGSYGSFNGTALSALPNTISVSFTNGVATANLKLNKASAQTIGISIDGVATPATNTISITPVAGIASSMKLTTDLTAPASNGGVFAQQPVITLRDTYGNTSVGDITTVITVSKKDAGSWTLTGTMTATASSGIATFTDLGTANTASVSGAQLAFDTAGLTPLTSSTVTLPAPAPAQTAAAAAAALTPITGEDNAITLTVKNALGNTDTTFSGAKDVTVSGYTEAPDGSYGSFNGTALSALPNTISVSFTNGVATANLKLNKASAQTIGISIDGVATPATNTISITPVAGIASSMKLTTDLIEPASNGGAFAQQPVITLLDAYGNTSVGDSSTVITVSKEDAGSWTLTGTMTATASSGVVTFTDLKAANAASVSGAQLAFDATGLTPLTSSTVTLPAPAPAQTAAAAAAALTPITGEDNAITLTVKDALGNTDTTFNGATDVTISGYTVAPDGSYGSFNGTALTASPNTISVTFTNGAATANLKLNKASAQTIGISIAGVATPAANTLSITPAAGIASSMKLTTDLTAPASNGGVFAQQPVITLLDAYGNTSVGDSSTVITVSKKDAGSWTLTGTTSVTASSGVATFTGLKAANAANVNGAQLAFDATGLTPLTSSTVTLPAPAPVYTGQPTTSVTTNVDVLVNGKVESAGTATTTKVHDQTVTTVTIDENKLEDRLATAGQHAVITIPVLIKSDVVVWDLNGRMVNNMDQKQSILEIKTENASYTIPAQQIDMNAILKQLGKSVALQDIKVQFEIAAPTAESMKIVENSAVKGHFTIVAPPINFTVKVSYGDITIELSKFKAYMERTIAIPEGVDPNKITTGIVVEPDGTVRHVPTRIITNDGKYYAKVKSLTNSTYAIVWHPIAFKDVAQHWSKDAVNDMGSRMIISGIGSDNFNPDQDITRAEFAAIMVRGLGLKLEDGAAPFSDVKSSEWYSSAIQTAYSYNLISGFEDGTFRPMDKITREQAMTIIAKAMKITGLKAKLQSKPLDELLGAFTDAKNVSEWAKISIADCLQAGVVTGRNSTELAPQAYISRAEVATIIQRLLKKSELI</sequence>
<dbReference type="PROSITE" id="PS51272">
    <property type="entry name" value="SLH"/>
    <property type="match status" value="3"/>
</dbReference>
<evidence type="ECO:0000259" key="2">
    <source>
        <dbReference type="PROSITE" id="PS50853"/>
    </source>
</evidence>
<dbReference type="KEGG" id="pbk:Back11_37780"/>
<proteinExistence type="predicted"/>
<name>A0A3G9JBX3_9BACL</name>
<dbReference type="Pfam" id="PF00395">
    <property type="entry name" value="SLH"/>
    <property type="match status" value="3"/>
</dbReference>
<gene>
    <name evidence="4" type="ORF">Back11_37780</name>
</gene>
<dbReference type="PROSITE" id="PS50853">
    <property type="entry name" value="FN3"/>
    <property type="match status" value="1"/>
</dbReference>
<organism evidence="4 5">
    <name type="scientific">Paenibacillus baekrokdamisoli</name>
    <dbReference type="NCBI Taxonomy" id="1712516"/>
    <lineage>
        <taxon>Bacteria</taxon>
        <taxon>Bacillati</taxon>
        <taxon>Bacillota</taxon>
        <taxon>Bacilli</taxon>
        <taxon>Bacillales</taxon>
        <taxon>Paenibacillaceae</taxon>
        <taxon>Paenibacillus</taxon>
    </lineage>
</organism>
<evidence type="ECO:0000259" key="3">
    <source>
        <dbReference type="PROSITE" id="PS51272"/>
    </source>
</evidence>
<evidence type="ECO:0000256" key="1">
    <source>
        <dbReference type="SAM" id="Phobius"/>
    </source>
</evidence>
<reference evidence="4 5" key="1">
    <citation type="submission" date="2018-11" db="EMBL/GenBank/DDBJ databases">
        <title>Complete genome sequence of Paenibacillus baekrokdamisoli strain KCTC 33723.</title>
        <authorList>
            <person name="Kang S.W."/>
            <person name="Lee K.C."/>
            <person name="Kim K.K."/>
            <person name="Kim J.S."/>
            <person name="Kim D.S."/>
            <person name="Ko S.H."/>
            <person name="Yang S.H."/>
            <person name="Lee J.S."/>
        </authorList>
    </citation>
    <scope>NUCLEOTIDE SEQUENCE [LARGE SCALE GENOMIC DNA]</scope>
    <source>
        <strain evidence="4 5">KCTC 33723</strain>
    </source>
</reference>
<feature type="domain" description="SLH" evidence="3">
    <location>
        <begin position="2190"/>
        <end position="2253"/>
    </location>
</feature>
<feature type="domain" description="Fibronectin type-III" evidence="2">
    <location>
        <begin position="217"/>
        <end position="318"/>
    </location>
</feature>
<dbReference type="OrthoDB" id="2508292at2"/>
<dbReference type="InterPro" id="IPR051465">
    <property type="entry name" value="Cell_Envelope_Struct_Comp"/>
</dbReference>
<dbReference type="PANTHER" id="PTHR43308">
    <property type="entry name" value="OUTER MEMBRANE PROTEIN ALPHA-RELATED"/>
    <property type="match status" value="1"/>
</dbReference>
<protein>
    <recommendedName>
        <fullName evidence="6">Fibronectin type-III domain-containing protein</fullName>
    </recommendedName>
</protein>